<reference evidence="2" key="1">
    <citation type="submission" date="2015-08" db="EMBL/GenBank/DDBJ databases">
        <authorList>
            <person name="Babu N.S."/>
            <person name="Beckwith C.J."/>
            <person name="Beseler K.G."/>
            <person name="Brison A."/>
            <person name="Carone J.V."/>
            <person name="Caskin T.P."/>
            <person name="Diamond M."/>
            <person name="Durham M.E."/>
            <person name="Foxe J.M."/>
            <person name="Go M."/>
            <person name="Henderson B.A."/>
            <person name="Jones I.B."/>
            <person name="McGettigan J.A."/>
            <person name="Micheletti S.J."/>
            <person name="Nasrallah M.E."/>
            <person name="Ortiz D."/>
            <person name="Piller C.R."/>
            <person name="Privatt S.R."/>
            <person name="Schneider S.L."/>
            <person name="Sharp S."/>
            <person name="Smith T.C."/>
            <person name="Stanton J.D."/>
            <person name="Ullery H.E."/>
            <person name="Wilson R.J."/>
            <person name="Serrano M.G."/>
            <person name="Buck G."/>
            <person name="Lee V."/>
            <person name="Wang Y."/>
            <person name="Carvalho R."/>
            <person name="Voegtly L."/>
            <person name="Shi R."/>
            <person name="Duckworth R."/>
            <person name="Johnson A."/>
            <person name="Loviza R."/>
            <person name="Walstead R."/>
            <person name="Shah Z."/>
            <person name="Kiflezghi M."/>
            <person name="Wade K."/>
            <person name="Ball S.L."/>
            <person name="Bradley K.W."/>
            <person name="Asai D.J."/>
            <person name="Bowman C.A."/>
            <person name="Russell D.A."/>
            <person name="Pope W.H."/>
            <person name="Jacobs-Sera D."/>
            <person name="Hendrix R.W."/>
            <person name="Hatfull G.F."/>
        </authorList>
    </citation>
    <scope>NUCLEOTIDE SEQUENCE</scope>
</reference>
<organism evidence="2">
    <name type="scientific">Auxenochlorella protothecoides</name>
    <name type="common">Green microalga</name>
    <name type="synonym">Chlorella protothecoides</name>
    <dbReference type="NCBI Taxonomy" id="3075"/>
    <lineage>
        <taxon>Eukaryota</taxon>
        <taxon>Viridiplantae</taxon>
        <taxon>Chlorophyta</taxon>
        <taxon>core chlorophytes</taxon>
        <taxon>Trebouxiophyceae</taxon>
        <taxon>Chlorellales</taxon>
        <taxon>Chlorellaceae</taxon>
        <taxon>Auxenochlorella</taxon>
    </lineage>
</organism>
<sequence length="223" mass="23218">RAPNTIQERSTLSPFDPSTCHKYIRAQAAGPFVGQDLGLSCTMGICWCFPRASAPAQLSEALLKQPEAPATDAPIPARIAEGSPAKPATDALESTGTPGRSSAQEVDARPSNSITKEAAEPVIETPAFASEPQELAARSEPLEPVVPAATEQTSRSEEVLPSTPAPPAPTAEEAPASGSLLPQGSPSSASIAPEPEAPQERATAQQQGNKKNQRKRKGKKGKK</sequence>
<gene>
    <name evidence="2" type="ORF">g.3064</name>
</gene>
<feature type="compositionally biased region" description="Polar residues" evidence="1">
    <location>
        <begin position="92"/>
        <end position="115"/>
    </location>
</feature>
<feature type="compositionally biased region" description="Basic residues" evidence="1">
    <location>
        <begin position="211"/>
        <end position="223"/>
    </location>
</feature>
<feature type="non-terminal residue" evidence="2">
    <location>
        <position position="1"/>
    </location>
</feature>
<dbReference type="EMBL" id="GDKF01000789">
    <property type="protein sequence ID" value="JAT77833.1"/>
    <property type="molecule type" value="Transcribed_RNA"/>
</dbReference>
<protein>
    <submittedName>
        <fullName evidence="2">Uncharacterized protein</fullName>
    </submittedName>
</protein>
<proteinExistence type="predicted"/>
<name>A0A1D2AFU8_AUXPR</name>
<accession>A0A1D2AFU8</accession>
<dbReference type="AlphaFoldDB" id="A0A1D2AFU8"/>
<feature type="compositionally biased region" description="Low complexity" evidence="1">
    <location>
        <begin position="170"/>
        <end position="194"/>
    </location>
</feature>
<feature type="region of interest" description="Disordered" evidence="1">
    <location>
        <begin position="67"/>
        <end position="223"/>
    </location>
</feature>
<evidence type="ECO:0000313" key="2">
    <source>
        <dbReference type="EMBL" id="JAT77833.1"/>
    </source>
</evidence>
<evidence type="ECO:0000256" key="1">
    <source>
        <dbReference type="SAM" id="MobiDB-lite"/>
    </source>
</evidence>